<organism evidence="2">
    <name type="scientific">candidate division CPR1 bacterium ADurb.Bin160</name>
    <dbReference type="NCBI Taxonomy" id="1852826"/>
    <lineage>
        <taxon>Bacteria</taxon>
        <taxon>candidate division CPR1</taxon>
    </lineage>
</organism>
<feature type="transmembrane region" description="Helical" evidence="1">
    <location>
        <begin position="12"/>
        <end position="36"/>
    </location>
</feature>
<protein>
    <recommendedName>
        <fullName evidence="3">Cytochrome C biogenesis protein transmembrane region</fullName>
    </recommendedName>
</protein>
<name>A0A1V5ZPK9_9BACT</name>
<accession>A0A1V5ZPK9</accession>
<comment type="caution">
    <text evidence="2">The sequence shown here is derived from an EMBL/GenBank/DDBJ whole genome shotgun (WGS) entry which is preliminary data.</text>
</comment>
<dbReference type="Proteomes" id="UP000485621">
    <property type="component" value="Unassembled WGS sequence"/>
</dbReference>
<evidence type="ECO:0000313" key="2">
    <source>
        <dbReference type="EMBL" id="OQB42185.1"/>
    </source>
</evidence>
<proteinExistence type="predicted"/>
<evidence type="ECO:0000256" key="1">
    <source>
        <dbReference type="SAM" id="Phobius"/>
    </source>
</evidence>
<keyword evidence="1" id="KW-0812">Transmembrane</keyword>
<keyword evidence="1" id="KW-0472">Membrane</keyword>
<dbReference type="AlphaFoldDB" id="A0A1V5ZPK9"/>
<dbReference type="EMBL" id="MWDB01000005">
    <property type="protein sequence ID" value="OQB42185.1"/>
    <property type="molecule type" value="Genomic_DNA"/>
</dbReference>
<feature type="transmembrane region" description="Helical" evidence="1">
    <location>
        <begin position="48"/>
        <end position="71"/>
    </location>
</feature>
<keyword evidence="1" id="KW-1133">Transmembrane helix</keyword>
<sequence>MTSKWGRRKFFAIMLPAAFADSINPCAFAVMLLLLSSILTKTKSKRKAIISGFVFALAVFLSYFAMGLGLFSALATATNTFVIKIIV</sequence>
<gene>
    <name evidence="2" type="ORF">BWY04_00406</name>
</gene>
<reference evidence="2" key="1">
    <citation type="submission" date="2017-02" db="EMBL/GenBank/DDBJ databases">
        <title>Delving into the versatile metabolic prowess of the omnipresent phylum Bacteroidetes.</title>
        <authorList>
            <person name="Nobu M.K."/>
            <person name="Mei R."/>
            <person name="Narihiro T."/>
            <person name="Kuroda K."/>
            <person name="Liu W.-T."/>
        </authorList>
    </citation>
    <scope>NUCLEOTIDE SEQUENCE</scope>
    <source>
        <strain evidence="2">ADurb.Bin160</strain>
    </source>
</reference>
<evidence type="ECO:0008006" key="3">
    <source>
        <dbReference type="Google" id="ProtNLM"/>
    </source>
</evidence>